<comment type="caution">
    <text evidence="2">The sequence shown here is derived from an EMBL/GenBank/DDBJ whole genome shotgun (WGS) entry which is preliminary data.</text>
</comment>
<feature type="non-terminal residue" evidence="2">
    <location>
        <position position="1"/>
    </location>
</feature>
<accession>A0A484GY82</accession>
<dbReference type="EMBL" id="QWLN02002607">
    <property type="protein sequence ID" value="TEA40702.1"/>
    <property type="molecule type" value="Genomic_DNA"/>
</dbReference>
<feature type="region of interest" description="Disordered" evidence="1">
    <location>
        <begin position="1"/>
        <end position="34"/>
    </location>
</feature>
<organism evidence="2 3">
    <name type="scientific">Sousa chinensis</name>
    <name type="common">Indo-pacific humpbacked dolphin</name>
    <name type="synonym">Steno chinensis</name>
    <dbReference type="NCBI Taxonomy" id="103600"/>
    <lineage>
        <taxon>Eukaryota</taxon>
        <taxon>Metazoa</taxon>
        <taxon>Chordata</taxon>
        <taxon>Craniata</taxon>
        <taxon>Vertebrata</taxon>
        <taxon>Euteleostomi</taxon>
        <taxon>Mammalia</taxon>
        <taxon>Eutheria</taxon>
        <taxon>Laurasiatheria</taxon>
        <taxon>Artiodactyla</taxon>
        <taxon>Whippomorpha</taxon>
        <taxon>Cetacea</taxon>
        <taxon>Odontoceti</taxon>
        <taxon>Delphinidae</taxon>
        <taxon>Sousa</taxon>
    </lineage>
</organism>
<feature type="compositionally biased region" description="Basic and acidic residues" evidence="1">
    <location>
        <begin position="20"/>
        <end position="34"/>
    </location>
</feature>
<gene>
    <name evidence="2" type="ORF">DBR06_SOUSAS9410084</name>
</gene>
<name>A0A484GY82_SOUCH</name>
<feature type="non-terminal residue" evidence="2">
    <location>
        <position position="34"/>
    </location>
</feature>
<proteinExistence type="predicted"/>
<evidence type="ECO:0000313" key="3">
    <source>
        <dbReference type="Proteomes" id="UP000295264"/>
    </source>
</evidence>
<protein>
    <submittedName>
        <fullName evidence="2">Uncharacterized protein</fullName>
    </submittedName>
</protein>
<dbReference type="Proteomes" id="UP000295264">
    <property type="component" value="Unassembled WGS sequence"/>
</dbReference>
<reference evidence="2 3" key="1">
    <citation type="journal article" date="2018" name="Genomics">
        <title>Molecular footprints of inshore aquatic adaptation in Indo-Pacific humpback dolphin (Sousa chinensis).</title>
        <authorList>
            <person name="Ming Y."/>
            <person name="Jian J."/>
            <person name="Yu F."/>
            <person name="Yu X."/>
            <person name="Wang J."/>
            <person name="Liu W."/>
        </authorList>
    </citation>
    <scope>NUCLEOTIDE SEQUENCE [LARGE SCALE GENOMIC DNA]</scope>
    <source>
        <strain evidence="2">MY-2018</strain>
        <tissue evidence="2">Skin</tissue>
    </source>
</reference>
<evidence type="ECO:0000256" key="1">
    <source>
        <dbReference type="SAM" id="MobiDB-lite"/>
    </source>
</evidence>
<dbReference type="AlphaFoldDB" id="A0A484GY82"/>
<evidence type="ECO:0000313" key="2">
    <source>
        <dbReference type="EMBL" id="TEA40702.1"/>
    </source>
</evidence>
<sequence length="34" mass="3848">KPAPTKWKLIPKRAAGQQEKSSEKIKVQTKEEQG</sequence>
<keyword evidence="3" id="KW-1185">Reference proteome</keyword>